<dbReference type="AlphaFoldDB" id="A0A1S1YWX5"/>
<dbReference type="Proteomes" id="UP000179797">
    <property type="component" value="Unassembled WGS sequence"/>
</dbReference>
<accession>A0A1S1YWX5</accession>
<dbReference type="RefSeq" id="WP_044225266.1">
    <property type="nucleotide sequence ID" value="NZ_JRYR02000001.1"/>
</dbReference>
<evidence type="ECO:0000313" key="11">
    <source>
        <dbReference type="Proteomes" id="UP000179797"/>
    </source>
</evidence>
<evidence type="ECO:0000256" key="3">
    <source>
        <dbReference type="ARBA" id="ARBA00022448"/>
    </source>
</evidence>
<evidence type="ECO:0000256" key="8">
    <source>
        <dbReference type="SAM" id="Coils"/>
    </source>
</evidence>
<dbReference type="EMBL" id="JRYR02000001">
    <property type="protein sequence ID" value="OHX65517.1"/>
    <property type="molecule type" value="Genomic_DNA"/>
</dbReference>
<evidence type="ECO:0000313" key="10">
    <source>
        <dbReference type="EMBL" id="OHX65517.1"/>
    </source>
</evidence>
<dbReference type="STRING" id="915059.NH26_03730"/>
<evidence type="ECO:0000256" key="5">
    <source>
        <dbReference type="ARBA" id="ARBA00022692"/>
    </source>
</evidence>
<dbReference type="OrthoDB" id="9811587at2"/>
<feature type="signal peptide" evidence="9">
    <location>
        <begin position="1"/>
        <end position="21"/>
    </location>
</feature>
<dbReference type="InterPro" id="IPR051906">
    <property type="entry name" value="TolC-like"/>
</dbReference>
<keyword evidence="5" id="KW-0812">Transmembrane</keyword>
<dbReference type="SUPFAM" id="SSF56954">
    <property type="entry name" value="Outer membrane efflux proteins (OEP)"/>
    <property type="match status" value="1"/>
</dbReference>
<reference evidence="10 11" key="1">
    <citation type="journal article" date="2012" name="Int. J. Syst. Evol. Microbiol.">
        <title>Flammeovirga pacifica sp. nov., isolated from deep-sea sediment.</title>
        <authorList>
            <person name="Xu H."/>
            <person name="Fu Y."/>
            <person name="Yang N."/>
            <person name="Ding Z."/>
            <person name="Lai Q."/>
            <person name="Zeng R."/>
        </authorList>
    </citation>
    <scope>NUCLEOTIDE SEQUENCE [LARGE SCALE GENOMIC DNA]</scope>
    <source>
        <strain evidence="11">DSM 24597 / LMG 26175 / WPAGA1</strain>
    </source>
</reference>
<sequence>MTRNKLLFFLITSITSTSLFAQDSKWDYPKCVTYAIENNLSVKLQTFDLYERKEDLKQARAQRAPNVSGFYNHSFNRGLNPDPNTNVLINQISNNGQFGAQVGVPLFDGFRINNTIKQSKVNISSSQYSKKKMENDITLQVTENYLDVIFKYENVGISEKRATNLKNQVDRTKRLVDAGSSPLSELLDLLSQNADAERQLTEAENAYNIAMLTLKQSMQLDFNTPFEIDIPEFSEPDTLLQFIPSNEVFDEARNIMPEIKAAELNINASEYQKKIAKGDYYPTINLNGNISTGYSSNYINRNDPTDNSLMRQFEDYFSQVASVQMNIPIYSRRTTKTTVNKAKLAIKKNEVQLEQELNTLRINIEQAYINALSAQKTYISNKKSVESLEEQFRSVNKRFDSGAANTTDYVVAENNLNIARAELNRSKYQFIFSVKILDFYSGKEIIIE</sequence>
<keyword evidence="8" id="KW-0175">Coiled coil</keyword>
<comment type="similarity">
    <text evidence="2">Belongs to the outer membrane factor (OMF) (TC 1.B.17) family.</text>
</comment>
<evidence type="ECO:0000256" key="7">
    <source>
        <dbReference type="ARBA" id="ARBA00023237"/>
    </source>
</evidence>
<proteinExistence type="inferred from homology"/>
<feature type="coiled-coil region" evidence="8">
    <location>
        <begin position="186"/>
        <end position="213"/>
    </location>
</feature>
<feature type="chain" id="PRO_5010283971" description="Transporter" evidence="9">
    <location>
        <begin position="22"/>
        <end position="448"/>
    </location>
</feature>
<evidence type="ECO:0008006" key="12">
    <source>
        <dbReference type="Google" id="ProtNLM"/>
    </source>
</evidence>
<evidence type="ECO:0000256" key="1">
    <source>
        <dbReference type="ARBA" id="ARBA00004442"/>
    </source>
</evidence>
<dbReference type="PANTHER" id="PTHR30026">
    <property type="entry name" value="OUTER MEMBRANE PROTEIN TOLC"/>
    <property type="match status" value="1"/>
</dbReference>
<keyword evidence="6" id="KW-0472">Membrane</keyword>
<dbReference type="GO" id="GO:0015562">
    <property type="term" value="F:efflux transmembrane transporter activity"/>
    <property type="evidence" value="ECO:0007669"/>
    <property type="project" value="InterPro"/>
</dbReference>
<evidence type="ECO:0000256" key="2">
    <source>
        <dbReference type="ARBA" id="ARBA00007613"/>
    </source>
</evidence>
<dbReference type="GO" id="GO:1990281">
    <property type="term" value="C:efflux pump complex"/>
    <property type="evidence" value="ECO:0007669"/>
    <property type="project" value="TreeGrafter"/>
</dbReference>
<evidence type="ECO:0000256" key="4">
    <source>
        <dbReference type="ARBA" id="ARBA00022452"/>
    </source>
</evidence>
<protein>
    <recommendedName>
        <fullName evidence="12">Transporter</fullName>
    </recommendedName>
</protein>
<keyword evidence="3" id="KW-0813">Transport</keyword>
<organism evidence="10 11">
    <name type="scientific">Flammeovirga pacifica</name>
    <dbReference type="NCBI Taxonomy" id="915059"/>
    <lineage>
        <taxon>Bacteria</taxon>
        <taxon>Pseudomonadati</taxon>
        <taxon>Bacteroidota</taxon>
        <taxon>Cytophagia</taxon>
        <taxon>Cytophagales</taxon>
        <taxon>Flammeovirgaceae</taxon>
        <taxon>Flammeovirga</taxon>
    </lineage>
</organism>
<gene>
    <name evidence="10" type="ORF">NH26_03730</name>
</gene>
<keyword evidence="4" id="KW-1134">Transmembrane beta strand</keyword>
<dbReference type="Gene3D" id="1.20.1600.10">
    <property type="entry name" value="Outer membrane efflux proteins (OEP)"/>
    <property type="match status" value="1"/>
</dbReference>
<comment type="caution">
    <text evidence="10">The sequence shown here is derived from an EMBL/GenBank/DDBJ whole genome shotgun (WGS) entry which is preliminary data.</text>
</comment>
<dbReference type="GO" id="GO:0009279">
    <property type="term" value="C:cell outer membrane"/>
    <property type="evidence" value="ECO:0007669"/>
    <property type="project" value="UniProtKB-SubCell"/>
</dbReference>
<evidence type="ECO:0000256" key="9">
    <source>
        <dbReference type="SAM" id="SignalP"/>
    </source>
</evidence>
<dbReference type="Pfam" id="PF02321">
    <property type="entry name" value="OEP"/>
    <property type="match status" value="2"/>
</dbReference>
<name>A0A1S1YWX5_FLAPC</name>
<dbReference type="GO" id="GO:0015288">
    <property type="term" value="F:porin activity"/>
    <property type="evidence" value="ECO:0007669"/>
    <property type="project" value="TreeGrafter"/>
</dbReference>
<keyword evidence="7" id="KW-0998">Cell outer membrane</keyword>
<keyword evidence="9" id="KW-0732">Signal</keyword>
<keyword evidence="11" id="KW-1185">Reference proteome</keyword>
<dbReference type="InterPro" id="IPR003423">
    <property type="entry name" value="OMP_efflux"/>
</dbReference>
<dbReference type="PANTHER" id="PTHR30026:SF20">
    <property type="entry name" value="OUTER MEMBRANE PROTEIN TOLC"/>
    <property type="match status" value="1"/>
</dbReference>
<comment type="subcellular location">
    <subcellularLocation>
        <location evidence="1">Cell outer membrane</location>
    </subcellularLocation>
</comment>
<evidence type="ECO:0000256" key="6">
    <source>
        <dbReference type="ARBA" id="ARBA00023136"/>
    </source>
</evidence>